<keyword evidence="2 6" id="KW-0963">Cytoplasm</keyword>
<evidence type="ECO:0000256" key="2">
    <source>
        <dbReference type="ARBA" id="ARBA00022490"/>
    </source>
</evidence>
<sequence>MMHHKIFRNMKNIQRYIEQTVLKPTAVDLDIERLVSEAKQYHFLGICVPPFWVKKAKREIGDEAIQLVTVVGFPLGYNTTETKIFETEQAIKNGADEIDVVWSITAFKSGMNWPKIELAKVSSLCHAQERILKVIIETSYLSDAEILQACEICVDAGVDYVKTSTGFAPEGAKLRHIELMREYLPSTVGIKASGGIKNLSQAVELIKAGADRIGTSSGVEICKELGGK</sequence>
<comment type="catalytic activity">
    <reaction evidence="5 6">
        <text>2-deoxy-D-ribose 5-phosphate = D-glyceraldehyde 3-phosphate + acetaldehyde</text>
        <dbReference type="Rhea" id="RHEA:12821"/>
        <dbReference type="ChEBI" id="CHEBI:15343"/>
        <dbReference type="ChEBI" id="CHEBI:59776"/>
        <dbReference type="ChEBI" id="CHEBI:62877"/>
        <dbReference type="EC" id="4.1.2.4"/>
    </reaction>
</comment>
<reference evidence="7 8" key="1">
    <citation type="submission" date="2016-10" db="EMBL/GenBank/DDBJ databases">
        <authorList>
            <person name="Varghese N."/>
            <person name="Submissions S."/>
        </authorList>
    </citation>
    <scope>NUCLEOTIDE SEQUENCE [LARGE SCALE GENOMIC DNA]</scope>
    <source>
        <strain evidence="7 8">DSM 17997</strain>
    </source>
</reference>
<dbReference type="EC" id="4.1.2.4" evidence="6"/>
<organism evidence="7 8">
    <name type="scientific">Rhodonellum ikkaensis</name>
    <dbReference type="NCBI Taxonomy" id="336829"/>
    <lineage>
        <taxon>Bacteria</taxon>
        <taxon>Pseudomonadati</taxon>
        <taxon>Bacteroidota</taxon>
        <taxon>Cytophagia</taxon>
        <taxon>Cytophagales</taxon>
        <taxon>Cytophagaceae</taxon>
        <taxon>Rhodonellum</taxon>
    </lineage>
</organism>
<dbReference type="EMBL" id="FNQC01000001">
    <property type="protein sequence ID" value="SDY41164.1"/>
    <property type="molecule type" value="Genomic_DNA"/>
</dbReference>
<comment type="function">
    <text evidence="6">Catalyzes a reversible aldol reaction between acetaldehyde and D-glyceraldehyde 3-phosphate to generate 2-deoxy-D-ribose 5-phosphate.</text>
</comment>
<accession>A0A1H3JPG9</accession>
<dbReference type="NCBIfam" id="TIGR00126">
    <property type="entry name" value="deoC"/>
    <property type="match status" value="1"/>
</dbReference>
<comment type="subcellular location">
    <subcellularLocation>
        <location evidence="6">Cytoplasm</location>
    </subcellularLocation>
</comment>
<dbReference type="InterPro" id="IPR011343">
    <property type="entry name" value="DeoC"/>
</dbReference>
<evidence type="ECO:0000256" key="4">
    <source>
        <dbReference type="ARBA" id="ARBA00023270"/>
    </source>
</evidence>
<dbReference type="InterPro" id="IPR028581">
    <property type="entry name" value="DeoC_typeI"/>
</dbReference>
<dbReference type="SUPFAM" id="SSF51569">
    <property type="entry name" value="Aldolase"/>
    <property type="match status" value="1"/>
</dbReference>
<name>A0A1H3JPG9_9BACT</name>
<gene>
    <name evidence="6" type="primary">deoC</name>
    <name evidence="7" type="ORF">SAMN05444412_10173</name>
</gene>
<dbReference type="Pfam" id="PF01791">
    <property type="entry name" value="DeoC"/>
    <property type="match status" value="1"/>
</dbReference>
<comment type="caution">
    <text evidence="7">The sequence shown here is derived from an EMBL/GenBank/DDBJ whole genome shotgun (WGS) entry which is preliminary data.</text>
</comment>
<proteinExistence type="inferred from homology"/>
<protein>
    <recommendedName>
        <fullName evidence="6">Deoxyribose-phosphate aldolase</fullName>
        <shortName evidence="6">DERA</shortName>
        <ecNumber evidence="6">4.1.2.4</ecNumber>
    </recommendedName>
    <alternativeName>
        <fullName evidence="6">2-deoxy-D-ribose 5-phosphate aldolase</fullName>
    </alternativeName>
    <alternativeName>
        <fullName evidence="6">Phosphodeoxyriboaldolase</fullName>
        <shortName evidence="6">Deoxyriboaldolase</shortName>
    </alternativeName>
</protein>
<dbReference type="HAMAP" id="MF_00114">
    <property type="entry name" value="DeoC_type1"/>
    <property type="match status" value="1"/>
</dbReference>
<dbReference type="InterPro" id="IPR002915">
    <property type="entry name" value="DeoC/FbaB/LacD_aldolase"/>
</dbReference>
<evidence type="ECO:0000256" key="1">
    <source>
        <dbReference type="ARBA" id="ARBA00010936"/>
    </source>
</evidence>
<feature type="active site" description="Proton donor/acceptor" evidence="6">
    <location>
        <position position="191"/>
    </location>
</feature>
<feature type="active site" description="Proton donor/acceptor" evidence="6">
    <location>
        <position position="99"/>
    </location>
</feature>
<dbReference type="PANTHER" id="PTHR10889">
    <property type="entry name" value="DEOXYRIBOSE-PHOSPHATE ALDOLASE"/>
    <property type="match status" value="1"/>
</dbReference>
<comment type="similarity">
    <text evidence="1 6">Belongs to the DeoC/FbaB aldolase family. DeoC type 1 subfamily.</text>
</comment>
<keyword evidence="3 6" id="KW-0456">Lyase</keyword>
<dbReference type="SMART" id="SM01133">
    <property type="entry name" value="DeoC"/>
    <property type="match status" value="1"/>
</dbReference>
<comment type="pathway">
    <text evidence="6">Carbohydrate degradation; 2-deoxy-D-ribose 1-phosphate degradation; D-glyceraldehyde 3-phosphate and acetaldehyde from 2-deoxy-alpha-D-ribose 1-phosphate: step 2/2.</text>
</comment>
<keyword evidence="4 6" id="KW-0704">Schiff base</keyword>
<dbReference type="PIRSF" id="PIRSF001357">
    <property type="entry name" value="DeoC"/>
    <property type="match status" value="1"/>
</dbReference>
<evidence type="ECO:0000256" key="3">
    <source>
        <dbReference type="ARBA" id="ARBA00023239"/>
    </source>
</evidence>
<evidence type="ECO:0000256" key="6">
    <source>
        <dbReference type="HAMAP-Rule" id="MF_00114"/>
    </source>
</evidence>
<keyword evidence="8" id="KW-1185">Reference proteome</keyword>
<dbReference type="Proteomes" id="UP000199663">
    <property type="component" value="Unassembled WGS sequence"/>
</dbReference>
<evidence type="ECO:0000313" key="7">
    <source>
        <dbReference type="EMBL" id="SDY41164.1"/>
    </source>
</evidence>
<feature type="active site" description="Schiff-base intermediate with acetaldehyde" evidence="6">
    <location>
        <position position="162"/>
    </location>
</feature>
<dbReference type="Gene3D" id="3.20.20.70">
    <property type="entry name" value="Aldolase class I"/>
    <property type="match status" value="1"/>
</dbReference>
<dbReference type="InterPro" id="IPR013785">
    <property type="entry name" value="Aldolase_TIM"/>
</dbReference>
<evidence type="ECO:0000256" key="5">
    <source>
        <dbReference type="ARBA" id="ARBA00048791"/>
    </source>
</evidence>
<dbReference type="PANTHER" id="PTHR10889:SF1">
    <property type="entry name" value="DEOXYRIBOSE-PHOSPHATE ALDOLASE"/>
    <property type="match status" value="1"/>
</dbReference>
<evidence type="ECO:0000313" key="8">
    <source>
        <dbReference type="Proteomes" id="UP000199663"/>
    </source>
</evidence>
<dbReference type="CDD" id="cd00959">
    <property type="entry name" value="DeoC"/>
    <property type="match status" value="1"/>
</dbReference>